<evidence type="ECO:0000313" key="3">
    <source>
        <dbReference type="Proteomes" id="UP000176576"/>
    </source>
</evidence>
<dbReference type="InterPro" id="IPR000600">
    <property type="entry name" value="ROK"/>
</dbReference>
<gene>
    <name evidence="2" type="ORF">A3J54_01180</name>
</gene>
<dbReference type="Proteomes" id="UP000176576">
    <property type="component" value="Unassembled WGS sequence"/>
</dbReference>
<evidence type="ECO:0000256" key="1">
    <source>
        <dbReference type="ARBA" id="ARBA00006479"/>
    </source>
</evidence>
<evidence type="ECO:0008006" key="4">
    <source>
        <dbReference type="Google" id="ProtNLM"/>
    </source>
</evidence>
<proteinExistence type="inferred from homology"/>
<name>A0A1G2G9U8_9BACT</name>
<reference evidence="2 3" key="1">
    <citation type="journal article" date="2016" name="Nat. Commun.">
        <title>Thousands of microbial genomes shed light on interconnected biogeochemical processes in an aquifer system.</title>
        <authorList>
            <person name="Anantharaman K."/>
            <person name="Brown C.T."/>
            <person name="Hug L.A."/>
            <person name="Sharon I."/>
            <person name="Castelle C.J."/>
            <person name="Probst A.J."/>
            <person name="Thomas B.C."/>
            <person name="Singh A."/>
            <person name="Wilkins M.J."/>
            <person name="Karaoz U."/>
            <person name="Brodie E.L."/>
            <person name="Williams K.H."/>
            <person name="Hubbard S.S."/>
            <person name="Banfield J.F."/>
        </authorList>
    </citation>
    <scope>NUCLEOTIDE SEQUENCE [LARGE SCALE GENOMIC DNA]</scope>
</reference>
<comment type="similarity">
    <text evidence="1">Belongs to the ROK (NagC/XylR) family.</text>
</comment>
<dbReference type="Gene3D" id="3.30.420.40">
    <property type="match status" value="2"/>
</dbReference>
<dbReference type="STRING" id="1802117.A3J54_01180"/>
<dbReference type="InterPro" id="IPR043129">
    <property type="entry name" value="ATPase_NBD"/>
</dbReference>
<dbReference type="Pfam" id="PF00480">
    <property type="entry name" value="ROK"/>
    <property type="match status" value="1"/>
</dbReference>
<accession>A0A1G2G9U8</accession>
<dbReference type="AlphaFoldDB" id="A0A1G2G9U8"/>
<dbReference type="PANTHER" id="PTHR18964">
    <property type="entry name" value="ROK (REPRESSOR, ORF, KINASE) FAMILY"/>
    <property type="match status" value="1"/>
</dbReference>
<dbReference type="CDD" id="cd23763">
    <property type="entry name" value="ASKHA_ATPase_ROK"/>
    <property type="match status" value="1"/>
</dbReference>
<dbReference type="SUPFAM" id="SSF53067">
    <property type="entry name" value="Actin-like ATPase domain"/>
    <property type="match status" value="1"/>
</dbReference>
<sequence length="271" mass="29600">MFLLFDIGGTRMRLAVSKDGKEIGEPKIASTPQDDFEQGMRIFQETAKELLRGEKPESIIGGLAGTLNREHAVLLRAPHMRGWVEKPVKKVLEDLFSVPVVLENDAALAGLGEATKGAGHGSGIVAYVTVSTGVGGVRIVNGKIDRNAGGFEIGHQIINYDGEIRTLEEYVSGSALLRRFAKKPEDITDPEIWEETACLLTHGIHNTILHWSPEVLVLGGALILQSHFPFESFIKHLTKHVLQVLPFVPKIKKAELGDVSGLYGALTYPQH</sequence>
<evidence type="ECO:0000313" key="2">
    <source>
        <dbReference type="EMBL" id="OGZ46631.1"/>
    </source>
</evidence>
<dbReference type="PANTHER" id="PTHR18964:SF149">
    <property type="entry name" value="BIFUNCTIONAL UDP-N-ACETYLGLUCOSAMINE 2-EPIMERASE_N-ACETYLMANNOSAMINE KINASE"/>
    <property type="match status" value="1"/>
</dbReference>
<comment type="caution">
    <text evidence="2">The sequence shown here is derived from an EMBL/GenBank/DDBJ whole genome shotgun (WGS) entry which is preliminary data.</text>
</comment>
<organism evidence="2 3">
    <name type="scientific">Candidatus Ryanbacteria bacterium RIFCSPHIGHO2_02_FULL_45_13b</name>
    <dbReference type="NCBI Taxonomy" id="1802117"/>
    <lineage>
        <taxon>Bacteria</taxon>
        <taxon>Candidatus Ryaniibacteriota</taxon>
    </lineage>
</organism>
<dbReference type="EMBL" id="MHNN01000007">
    <property type="protein sequence ID" value="OGZ46631.1"/>
    <property type="molecule type" value="Genomic_DNA"/>
</dbReference>
<protein>
    <recommendedName>
        <fullName evidence="4">ROK family protein</fullName>
    </recommendedName>
</protein>